<dbReference type="InterPro" id="IPR017509">
    <property type="entry name" value="PrfH"/>
</dbReference>
<organism evidence="3 4">
    <name type="scientific">Bradyrhizobium neotropicale</name>
    <dbReference type="NCBI Taxonomy" id="1497615"/>
    <lineage>
        <taxon>Bacteria</taxon>
        <taxon>Pseudomonadati</taxon>
        <taxon>Pseudomonadota</taxon>
        <taxon>Alphaproteobacteria</taxon>
        <taxon>Hyphomicrobiales</taxon>
        <taxon>Nitrobacteraceae</taxon>
        <taxon>Bradyrhizobium</taxon>
    </lineage>
</organism>
<dbReference type="Gene3D" id="3.30.160.20">
    <property type="match status" value="1"/>
</dbReference>
<dbReference type="AlphaFoldDB" id="A0A176YLH6"/>
<dbReference type="InterPro" id="IPR045853">
    <property type="entry name" value="Pep_chain_release_fac_I_sf"/>
</dbReference>
<evidence type="ECO:0000259" key="2">
    <source>
        <dbReference type="Pfam" id="PF00472"/>
    </source>
</evidence>
<dbReference type="EMBL" id="LSEF01000107">
    <property type="protein sequence ID" value="OAF07860.1"/>
    <property type="molecule type" value="Genomic_DNA"/>
</dbReference>
<protein>
    <submittedName>
        <fullName evidence="3">Peptide chain release factor</fullName>
    </submittedName>
</protein>
<dbReference type="InterPro" id="IPR000352">
    <property type="entry name" value="Pep_chain_release_fac_I"/>
</dbReference>
<dbReference type="Proteomes" id="UP000077173">
    <property type="component" value="Unassembled WGS sequence"/>
</dbReference>
<evidence type="ECO:0000256" key="1">
    <source>
        <dbReference type="ARBA" id="ARBA00010835"/>
    </source>
</evidence>
<comment type="similarity">
    <text evidence="1">Belongs to the prokaryotic/mitochondrial release factor family.</text>
</comment>
<dbReference type="Gene3D" id="3.30.70.1660">
    <property type="match status" value="1"/>
</dbReference>
<gene>
    <name evidence="3" type="ORF">AXW67_29245</name>
</gene>
<dbReference type="InterPro" id="IPR050057">
    <property type="entry name" value="Prokaryotic/Mito_RF"/>
</dbReference>
<sequence>MIRLLFTSGQGPAECRIALANALRRLTAEADAAACSCAIAQEHDSDGHGPGSAIAVLDGDAARDLARRWTSGSVQWVSKSPLRPRHTRKNWFIGVFELPAGEVAATHAATDIRFDSFRAGGPGGQHQNKTESAVRAVHVPTGLAATARDGRSQHRNKALALARLHALLDARTRLAQHGEARLIHAAHHSVVRGATGLRFEGPDFKPAKP</sequence>
<comment type="caution">
    <text evidence="3">The sequence shown here is derived from an EMBL/GenBank/DDBJ whole genome shotgun (WGS) entry which is preliminary data.</text>
</comment>
<evidence type="ECO:0000313" key="3">
    <source>
        <dbReference type="EMBL" id="OAF07860.1"/>
    </source>
</evidence>
<evidence type="ECO:0000313" key="4">
    <source>
        <dbReference type="Proteomes" id="UP000077173"/>
    </source>
</evidence>
<dbReference type="RefSeq" id="WP_063681701.1">
    <property type="nucleotide sequence ID" value="NZ_LSEF01000107.1"/>
</dbReference>
<proteinExistence type="inferred from homology"/>
<accession>A0A176YLH6</accession>
<dbReference type="GO" id="GO:0003747">
    <property type="term" value="F:translation release factor activity"/>
    <property type="evidence" value="ECO:0007669"/>
    <property type="project" value="InterPro"/>
</dbReference>
<dbReference type="PANTHER" id="PTHR43804">
    <property type="entry name" value="LD18447P"/>
    <property type="match status" value="1"/>
</dbReference>
<dbReference type="SUPFAM" id="SSF75620">
    <property type="entry name" value="Release factor"/>
    <property type="match status" value="1"/>
</dbReference>
<dbReference type="NCBIfam" id="TIGR03072">
    <property type="entry name" value="release_prfH"/>
    <property type="match status" value="1"/>
</dbReference>
<keyword evidence="4" id="KW-1185">Reference proteome</keyword>
<name>A0A176YLH6_9BRAD</name>
<reference evidence="3 4" key="1">
    <citation type="submission" date="2016-02" db="EMBL/GenBank/DDBJ databases">
        <title>Draft genome sequence of the strain BR 10247T Bradyrhizobium neotropicale isolated from nodules of Centrolobium paraense.</title>
        <authorList>
            <person name="Simoes-Araujo J.L."/>
            <person name="Barauna A.C."/>
            <person name="Silva K."/>
            <person name="Zilli J.E."/>
        </authorList>
    </citation>
    <scope>NUCLEOTIDE SEQUENCE [LARGE SCALE GENOMIC DNA]</scope>
    <source>
        <strain evidence="3 4">BR 10247</strain>
    </source>
</reference>
<dbReference type="Pfam" id="PF00472">
    <property type="entry name" value="RF-1"/>
    <property type="match status" value="1"/>
</dbReference>
<dbReference type="PANTHER" id="PTHR43804:SF9">
    <property type="entry name" value="PEPTIDE CHAIN RELEASE FACTOR HOMOLOG-RELATED"/>
    <property type="match status" value="1"/>
</dbReference>
<feature type="domain" description="Prokaryotic-type class I peptide chain release factors" evidence="2">
    <location>
        <begin position="109"/>
        <end position="175"/>
    </location>
</feature>